<dbReference type="Proteomes" id="UP000234585">
    <property type="component" value="Unassembled WGS sequence"/>
</dbReference>
<name>A0A2I2FCF0_ASPCN</name>
<keyword evidence="1" id="KW-1133">Transmembrane helix</keyword>
<dbReference type="AlphaFoldDB" id="A0A2I2FCF0"/>
<gene>
    <name evidence="2" type="ORF">BDW47DRAFT_27849</name>
</gene>
<sequence length="105" mass="11801">MMTISPLLVSYVSIDGHTSHTIQDMISWKSYIPGCCPQIHTWCVLSYRYLSPKARNMDVQRSHLLDSLALGIGVCIACGLERIPYCLALSCLGNCVMVFFFLILR</sequence>
<evidence type="ECO:0000313" key="3">
    <source>
        <dbReference type="Proteomes" id="UP000234585"/>
    </source>
</evidence>
<reference evidence="2 3" key="1">
    <citation type="submission" date="2017-12" db="EMBL/GenBank/DDBJ databases">
        <authorList>
            <consortium name="DOE Joint Genome Institute"/>
            <person name="Haridas S."/>
            <person name="Kjaerbolling I."/>
            <person name="Vesth T.C."/>
            <person name="Frisvad J.C."/>
            <person name="Nybo J.L."/>
            <person name="Theobald S."/>
            <person name="Kuo A."/>
            <person name="Bowyer P."/>
            <person name="Matsuda Y."/>
            <person name="Mondo S."/>
            <person name="Lyhne E.K."/>
            <person name="Kogle M.E."/>
            <person name="Clum A."/>
            <person name="Lipzen A."/>
            <person name="Salamov A."/>
            <person name="Ngan C.Y."/>
            <person name="Daum C."/>
            <person name="Chiniquy J."/>
            <person name="Barry K."/>
            <person name="LaButti K."/>
            <person name="Simmons B.A."/>
            <person name="Magnuson J.K."/>
            <person name="Mortensen U.H."/>
            <person name="Larsen T.O."/>
            <person name="Grigoriev I.V."/>
            <person name="Baker S.E."/>
            <person name="Andersen M.R."/>
            <person name="Nordberg H.P."/>
            <person name="Cantor M.N."/>
            <person name="Hua S.X."/>
        </authorList>
    </citation>
    <scope>NUCLEOTIDE SEQUENCE [LARGE SCALE GENOMIC DNA]</scope>
    <source>
        <strain evidence="2 3">CBS 102.13</strain>
    </source>
</reference>
<dbReference type="EMBL" id="KZ559136">
    <property type="protein sequence ID" value="PLB38311.1"/>
    <property type="molecule type" value="Genomic_DNA"/>
</dbReference>
<evidence type="ECO:0000256" key="1">
    <source>
        <dbReference type="SAM" id="Phobius"/>
    </source>
</evidence>
<dbReference type="RefSeq" id="XP_024672323.1">
    <property type="nucleotide sequence ID" value="XM_024818648.1"/>
</dbReference>
<keyword evidence="3" id="KW-1185">Reference proteome</keyword>
<dbReference type="GeneID" id="36525808"/>
<feature type="transmembrane region" description="Helical" evidence="1">
    <location>
        <begin position="86"/>
        <end position="104"/>
    </location>
</feature>
<keyword evidence="1" id="KW-0472">Membrane</keyword>
<keyword evidence="1" id="KW-0812">Transmembrane</keyword>
<organism evidence="2 3">
    <name type="scientific">Aspergillus candidus</name>
    <dbReference type="NCBI Taxonomy" id="41067"/>
    <lineage>
        <taxon>Eukaryota</taxon>
        <taxon>Fungi</taxon>
        <taxon>Dikarya</taxon>
        <taxon>Ascomycota</taxon>
        <taxon>Pezizomycotina</taxon>
        <taxon>Eurotiomycetes</taxon>
        <taxon>Eurotiomycetidae</taxon>
        <taxon>Eurotiales</taxon>
        <taxon>Aspergillaceae</taxon>
        <taxon>Aspergillus</taxon>
        <taxon>Aspergillus subgen. Circumdati</taxon>
    </lineage>
</organism>
<evidence type="ECO:0000313" key="2">
    <source>
        <dbReference type="EMBL" id="PLB38311.1"/>
    </source>
</evidence>
<accession>A0A2I2FCF0</accession>
<proteinExistence type="predicted"/>
<protein>
    <submittedName>
        <fullName evidence="2">Uncharacterized protein</fullName>
    </submittedName>
</protein>